<evidence type="ECO:0000256" key="1">
    <source>
        <dbReference type="SAM" id="Phobius"/>
    </source>
</evidence>
<feature type="transmembrane region" description="Helical" evidence="1">
    <location>
        <begin position="49"/>
        <end position="67"/>
    </location>
</feature>
<keyword evidence="1" id="KW-0812">Transmembrane</keyword>
<protein>
    <submittedName>
        <fullName evidence="2">Uncharacterized protein</fullName>
    </submittedName>
</protein>
<evidence type="ECO:0000313" key="3">
    <source>
        <dbReference type="Proteomes" id="UP000003844"/>
    </source>
</evidence>
<dbReference type="HOGENOM" id="CLU_1159772_0_0_10"/>
<dbReference type="OrthoDB" id="1350655at2"/>
<dbReference type="STRING" id="865937.Gilli_3435"/>
<sequence length="239" mass="28432">MNFDLFTYLTSVAFIYVYGRMAIHYLPWVLNYILNEPFNWQSKLEKPRILLHLLGLSFMHLLYYSHNSIENKGIFFQIIISVTFSFAFLVCYFSWTEKFQVSFKPQLKNNAPRSSENFNLSISEIQLVQLYNEMVRYDLLSTERTSLLDFKKVLTDNWDSHNSKIYFKMDGPSCREFYEFLVKTFPKNSLSLKNFFNSSKLIVRPDGKTYNYNTIKNAPTRSSYSKRHSDLNLIFQKFS</sequence>
<evidence type="ECO:0000313" key="2">
    <source>
        <dbReference type="EMBL" id="EHQ04034.1"/>
    </source>
</evidence>
<dbReference type="eggNOG" id="ENOG502ZC2J">
    <property type="taxonomic scope" value="Bacteria"/>
</dbReference>
<keyword evidence="3" id="KW-1185">Reference proteome</keyword>
<reference evidence="3" key="1">
    <citation type="journal article" date="2012" name="Stand. Genomic Sci.">
        <title>Genome sequence of the Antarctic rhodopsins-containing flavobacterium Gillisia limnaea type strain (R-8282(T)).</title>
        <authorList>
            <person name="Riedel T."/>
            <person name="Held B."/>
            <person name="Nolan M."/>
            <person name="Lucas S."/>
            <person name="Lapidus A."/>
            <person name="Tice H."/>
            <person name="Del Rio T.G."/>
            <person name="Cheng J.F."/>
            <person name="Han C."/>
            <person name="Tapia R."/>
            <person name="Goodwin L.A."/>
            <person name="Pitluck S."/>
            <person name="Liolios K."/>
            <person name="Mavromatis K."/>
            <person name="Pagani I."/>
            <person name="Ivanova N."/>
            <person name="Mikhailova N."/>
            <person name="Pati A."/>
            <person name="Chen A."/>
            <person name="Palaniappan K."/>
            <person name="Land M."/>
            <person name="Rohde M."/>
            <person name="Tindall B.J."/>
            <person name="Detter J.C."/>
            <person name="Goker M."/>
            <person name="Bristow J."/>
            <person name="Eisen J.A."/>
            <person name="Markowitz V."/>
            <person name="Hugenholtz P."/>
            <person name="Kyrpides N.C."/>
            <person name="Klenk H.P."/>
            <person name="Woyke T."/>
        </authorList>
    </citation>
    <scope>NUCLEOTIDE SEQUENCE [LARGE SCALE GENOMIC DNA]</scope>
    <source>
        <strain evidence="3">DSM 15749 / LMG 21470 / R-8282</strain>
    </source>
</reference>
<feature type="transmembrane region" description="Helical" evidence="1">
    <location>
        <begin position="73"/>
        <end position="95"/>
    </location>
</feature>
<organism evidence="2 3">
    <name type="scientific">Gillisia limnaea (strain DSM 15749 / LMG 21470 / R-8282)</name>
    <dbReference type="NCBI Taxonomy" id="865937"/>
    <lineage>
        <taxon>Bacteria</taxon>
        <taxon>Pseudomonadati</taxon>
        <taxon>Bacteroidota</taxon>
        <taxon>Flavobacteriia</taxon>
        <taxon>Flavobacteriales</taxon>
        <taxon>Flavobacteriaceae</taxon>
        <taxon>Gillisia</taxon>
    </lineage>
</organism>
<dbReference type="EMBL" id="JH594606">
    <property type="protein sequence ID" value="EHQ04034.1"/>
    <property type="molecule type" value="Genomic_DNA"/>
</dbReference>
<keyword evidence="1" id="KW-1133">Transmembrane helix</keyword>
<proteinExistence type="predicted"/>
<name>H2BW70_GILLR</name>
<dbReference type="Proteomes" id="UP000003844">
    <property type="component" value="Unassembled WGS sequence"/>
</dbReference>
<feature type="transmembrane region" description="Helical" evidence="1">
    <location>
        <begin position="6"/>
        <end position="28"/>
    </location>
</feature>
<dbReference type="RefSeq" id="WP_006990337.1">
    <property type="nucleotide sequence ID" value="NZ_JH594606.1"/>
</dbReference>
<gene>
    <name evidence="2" type="ORF">Gilli_3435</name>
</gene>
<keyword evidence="1" id="KW-0472">Membrane</keyword>
<dbReference type="AlphaFoldDB" id="H2BW70"/>
<accession>H2BW70</accession>